<protein>
    <submittedName>
        <fullName evidence="1">Uncharacterized protein</fullName>
    </submittedName>
</protein>
<sequence length="312" mass="33264">MPTFAPDLSVSTKRQWEMEVGPSKEEVTNKASYDEVAMITEVGEGQAATVLEPSLGVVTSVVSTPLATEAILPAFVVATELIPSTLEEVAFMLVADQQVLAQSTQPIISKGTAGASITVSSAEEKEEEEDVDYSGGSDAIVDDVGSPIEALVQNEEVSIREAAPIQEEEVSVASMVIVTSTSISTTIGPVSEVKISSSTKTSLIMVEPSVSAVSTTTLVTVATSAQVQASTPIADEALLSLTARMRKRAVDRMIKNFWSFPHNIIKMALDEGCSFEECKPVLQIYLDSLTRLVGADAASLYETRLWLVEKDV</sequence>
<dbReference type="AlphaFoldDB" id="A0A5P1FDQ0"/>
<name>A0A5P1FDQ0_ASPOF</name>
<evidence type="ECO:0000313" key="1">
    <source>
        <dbReference type="EMBL" id="ONK76232.1"/>
    </source>
</evidence>
<dbReference type="EMBL" id="CM007383">
    <property type="protein sequence ID" value="ONK76232.1"/>
    <property type="molecule type" value="Genomic_DNA"/>
</dbReference>
<evidence type="ECO:0000313" key="2">
    <source>
        <dbReference type="Proteomes" id="UP000243459"/>
    </source>
</evidence>
<accession>A0A5P1FDQ0</accession>
<reference evidence="2" key="1">
    <citation type="journal article" date="2017" name="Nat. Commun.">
        <title>The asparagus genome sheds light on the origin and evolution of a young Y chromosome.</title>
        <authorList>
            <person name="Harkess A."/>
            <person name="Zhou J."/>
            <person name="Xu C."/>
            <person name="Bowers J.E."/>
            <person name="Van der Hulst R."/>
            <person name="Ayyampalayam S."/>
            <person name="Mercati F."/>
            <person name="Riccardi P."/>
            <person name="McKain M.R."/>
            <person name="Kakrana A."/>
            <person name="Tang H."/>
            <person name="Ray J."/>
            <person name="Groenendijk J."/>
            <person name="Arikit S."/>
            <person name="Mathioni S.M."/>
            <person name="Nakano M."/>
            <person name="Shan H."/>
            <person name="Telgmann-Rauber A."/>
            <person name="Kanno A."/>
            <person name="Yue Z."/>
            <person name="Chen H."/>
            <person name="Li W."/>
            <person name="Chen Y."/>
            <person name="Xu X."/>
            <person name="Zhang Y."/>
            <person name="Luo S."/>
            <person name="Chen H."/>
            <person name="Gao J."/>
            <person name="Mao Z."/>
            <person name="Pires J.C."/>
            <person name="Luo M."/>
            <person name="Kudrna D."/>
            <person name="Wing R.A."/>
            <person name="Meyers B.C."/>
            <person name="Yi K."/>
            <person name="Kong H."/>
            <person name="Lavrijsen P."/>
            <person name="Sunseri F."/>
            <person name="Falavigna A."/>
            <person name="Ye Y."/>
            <person name="Leebens-Mack J.H."/>
            <person name="Chen G."/>
        </authorList>
    </citation>
    <scope>NUCLEOTIDE SEQUENCE [LARGE SCALE GENOMIC DNA]</scope>
    <source>
        <strain evidence="2">cv. DH0086</strain>
    </source>
</reference>
<proteinExistence type="predicted"/>
<keyword evidence="2" id="KW-1185">Reference proteome</keyword>
<dbReference type="Proteomes" id="UP000243459">
    <property type="component" value="Chromosome 3"/>
</dbReference>
<gene>
    <name evidence="1" type="ORF">A4U43_C03F25390</name>
</gene>
<dbReference type="Gramene" id="ONK76232">
    <property type="protein sequence ID" value="ONK76232"/>
    <property type="gene ID" value="A4U43_C03F25390"/>
</dbReference>
<organism evidence="1 2">
    <name type="scientific">Asparagus officinalis</name>
    <name type="common">Garden asparagus</name>
    <dbReference type="NCBI Taxonomy" id="4686"/>
    <lineage>
        <taxon>Eukaryota</taxon>
        <taxon>Viridiplantae</taxon>
        <taxon>Streptophyta</taxon>
        <taxon>Embryophyta</taxon>
        <taxon>Tracheophyta</taxon>
        <taxon>Spermatophyta</taxon>
        <taxon>Magnoliopsida</taxon>
        <taxon>Liliopsida</taxon>
        <taxon>Asparagales</taxon>
        <taxon>Asparagaceae</taxon>
        <taxon>Asparagoideae</taxon>
        <taxon>Asparagus</taxon>
    </lineage>
</organism>